<dbReference type="GeneID" id="76971832"/>
<reference evidence="2 3" key="1">
    <citation type="submission" date="2018-07" db="EMBL/GenBank/DDBJ databases">
        <title>Uncovering a Universe of Circular DNA Viruses in Animal Metagenomes.</title>
        <authorList>
            <person name="Tisza M."/>
            <person name="Buck C."/>
            <person name="Pastrana D."/>
            <person name="Welch N."/>
            <person name="Peretti A."/>
        </authorList>
    </citation>
    <scope>NUCLEOTIDE SEQUENCE [LARGE SCALE GENOMIC DNA]</scope>
    <source>
        <strain evidence="2">Ctbg_1</strain>
    </source>
</reference>
<feature type="compositionally biased region" description="Basic and acidic residues" evidence="1">
    <location>
        <begin position="41"/>
        <end position="68"/>
    </location>
</feature>
<feature type="region of interest" description="Disordered" evidence="1">
    <location>
        <begin position="1"/>
        <end position="68"/>
    </location>
</feature>
<feature type="compositionally biased region" description="Polar residues" evidence="1">
    <location>
        <begin position="9"/>
        <end position="34"/>
    </location>
</feature>
<proteinExistence type="predicted"/>
<evidence type="ECO:0000313" key="2">
    <source>
        <dbReference type="EMBL" id="AXH74489.1"/>
    </source>
</evidence>
<dbReference type="EMBL" id="MH616963">
    <property type="protein sequence ID" value="AXH74489.1"/>
    <property type="molecule type" value="Genomic_DNA"/>
</dbReference>
<keyword evidence="3" id="KW-1185">Reference proteome</keyword>
<evidence type="ECO:0000313" key="3">
    <source>
        <dbReference type="Proteomes" id="UP000257554"/>
    </source>
</evidence>
<organism evidence="2 3">
    <name type="scientific">crAssphage sp. isolate ctbg_1</name>
    <dbReference type="NCBI Taxonomy" id="2989854"/>
    <lineage>
        <taxon>Viruses</taxon>
        <taxon>Duplodnaviria</taxon>
        <taxon>Heunggongvirae</taxon>
        <taxon>Uroviricota</taxon>
        <taxon>Caudoviricetes</taxon>
        <taxon>Crassvirales</taxon>
        <taxon>Intestiviridae</taxon>
        <taxon>Crudevirinae</taxon>
        <taxon>Whopevirus</taxon>
        <taxon>Whopevirus animalis</taxon>
    </lineage>
</organism>
<dbReference type="Proteomes" id="UP000257554">
    <property type="component" value="Segment"/>
</dbReference>
<dbReference type="RefSeq" id="YP_010097638.1">
    <property type="nucleotide sequence ID" value="NC_055760.1"/>
</dbReference>
<name>A0A345MSY9_9CAUD</name>
<evidence type="ECO:0000256" key="1">
    <source>
        <dbReference type="SAM" id="MobiDB-lite"/>
    </source>
</evidence>
<accession>A0A345MSY9</accession>
<sequence>MPDFDFGFNGNQATSEATVTQETNEDVTTVTTGNPADVINNDDKVDITNNDEPKDSENVENKDTTATDDQVEKLEEGTVIEFDDKKYTVDANGNVVDNNGKIFKEAKDVDAWIKSLDSQEVDDTNSNLINVENLQSILGVQIADEDGKPIEFENTAEGAASYIKAYVENTKQQIVNDTIDALYSKYPILENVINYYVANGNSLEGFNEVRDRSTIELDTNNEAQCEAIIRAAWKEENRRGDVSNYIQYLKSQNLLGATAHDELQGMIARDKAYSEELARQAEEKEQAYIKEQKEYWGSVNKVVTVDKRIGKYQIPDTIIRVKDGQRISATPQDFFNYIYQVDKQGRSQYENDLLAEATNSPQTRMSNDLIAAFLKFTGGSYESLVNMAINEQKVKTIKIQSKQARKQTVKVTTPSTKKKEIDLGY</sequence>
<protein>
    <submittedName>
        <fullName evidence="2">Uncharacterized protein</fullName>
    </submittedName>
</protein>